<dbReference type="PANTHER" id="PTHR36505">
    <property type="entry name" value="BLR1072 PROTEIN"/>
    <property type="match status" value="1"/>
</dbReference>
<evidence type="ECO:0000259" key="1">
    <source>
        <dbReference type="Pfam" id="PF05239"/>
    </source>
</evidence>
<evidence type="ECO:0000313" key="3">
    <source>
        <dbReference type="Proteomes" id="UP001265259"/>
    </source>
</evidence>
<name>A0ABU3DC13_9RHOB</name>
<dbReference type="RefSeq" id="WP_311688787.1">
    <property type="nucleotide sequence ID" value="NZ_JAVRHL010000001.1"/>
</dbReference>
<proteinExistence type="predicted"/>
<dbReference type="InterPro" id="IPR011033">
    <property type="entry name" value="PRC_barrel-like_sf"/>
</dbReference>
<evidence type="ECO:0000313" key="2">
    <source>
        <dbReference type="EMBL" id="MDT0681251.1"/>
    </source>
</evidence>
<dbReference type="Proteomes" id="UP001265259">
    <property type="component" value="Unassembled WGS sequence"/>
</dbReference>
<sequence>MLSGPDTDLISSQDVNGTRVYGAGGDHVGDIDHLLIDKKSGRIAYAVMSFGGFLGIGEDFHPIPWSALTYDTERGGFASGITAEQLQSAPDRHEGWHQDRAWEEAYFAHYGAPMYWI</sequence>
<dbReference type="Gene3D" id="2.30.30.240">
    <property type="entry name" value="PRC-barrel domain"/>
    <property type="match status" value="1"/>
</dbReference>
<accession>A0ABU3DC13</accession>
<gene>
    <name evidence="2" type="ORF">RM543_01035</name>
</gene>
<organism evidence="2 3">
    <name type="scientific">Tropicimonas omnivorans</name>
    <dbReference type="NCBI Taxonomy" id="3075590"/>
    <lineage>
        <taxon>Bacteria</taxon>
        <taxon>Pseudomonadati</taxon>
        <taxon>Pseudomonadota</taxon>
        <taxon>Alphaproteobacteria</taxon>
        <taxon>Rhodobacterales</taxon>
        <taxon>Roseobacteraceae</taxon>
        <taxon>Tropicimonas</taxon>
    </lineage>
</organism>
<dbReference type="InterPro" id="IPR027275">
    <property type="entry name" value="PRC-brl_dom"/>
</dbReference>
<feature type="domain" description="PRC-barrel" evidence="1">
    <location>
        <begin position="10"/>
        <end position="75"/>
    </location>
</feature>
<dbReference type="SUPFAM" id="SSF50346">
    <property type="entry name" value="PRC-barrel domain"/>
    <property type="match status" value="1"/>
</dbReference>
<reference evidence="2 3" key="1">
    <citation type="submission" date="2023-09" db="EMBL/GenBank/DDBJ databases">
        <authorList>
            <person name="Rey-Velasco X."/>
        </authorList>
    </citation>
    <scope>NUCLEOTIDE SEQUENCE [LARGE SCALE GENOMIC DNA]</scope>
    <source>
        <strain evidence="2 3">F158</strain>
    </source>
</reference>
<comment type="caution">
    <text evidence="2">The sequence shown here is derived from an EMBL/GenBank/DDBJ whole genome shotgun (WGS) entry which is preliminary data.</text>
</comment>
<dbReference type="Pfam" id="PF05239">
    <property type="entry name" value="PRC"/>
    <property type="match status" value="1"/>
</dbReference>
<dbReference type="EMBL" id="JAVRHL010000001">
    <property type="protein sequence ID" value="MDT0681251.1"/>
    <property type="molecule type" value="Genomic_DNA"/>
</dbReference>
<keyword evidence="3" id="KW-1185">Reference proteome</keyword>
<protein>
    <submittedName>
        <fullName evidence="2">PRC-barrel domain-containing protein</fullName>
    </submittedName>
</protein>
<dbReference type="PANTHER" id="PTHR36505:SF1">
    <property type="entry name" value="BLR1072 PROTEIN"/>
    <property type="match status" value="1"/>
</dbReference>